<dbReference type="GO" id="GO:0006310">
    <property type="term" value="P:DNA recombination"/>
    <property type="evidence" value="ECO:0007669"/>
    <property type="project" value="InterPro"/>
</dbReference>
<dbReference type="GO" id="GO:0006281">
    <property type="term" value="P:DNA repair"/>
    <property type="evidence" value="ECO:0007669"/>
    <property type="project" value="InterPro"/>
</dbReference>
<dbReference type="Gene3D" id="3.30.1330.70">
    <property type="entry name" value="Holliday junction resolvase RusA"/>
    <property type="match status" value="1"/>
</dbReference>
<sequence length="143" mass="16419">MIFKFFIEPQQQERPRAVRFGNGVRMYDPKATKLYKETLALIARSEVVKKGYKRPQGALAVNMTFVRSMPKSFTAKQKKMALDGELLPRKKPDLSNFVKSTEDALNGILWDDDNAIVQEISSKIYGQQPRVIVEIHTINDNKF</sequence>
<dbReference type="AlphaFoldDB" id="D5T4I7"/>
<dbReference type="OrthoDB" id="5114842at2"/>
<dbReference type="SUPFAM" id="SSF103084">
    <property type="entry name" value="Holliday junction resolvase RusA"/>
    <property type="match status" value="1"/>
</dbReference>
<dbReference type="EMBL" id="CP001758">
    <property type="protein sequence ID" value="ADG41458.1"/>
    <property type="molecule type" value="Genomic_DNA"/>
</dbReference>
<dbReference type="Proteomes" id="UP000002362">
    <property type="component" value="Chromosome"/>
</dbReference>
<reference evidence="1 2" key="1">
    <citation type="journal article" date="2010" name="J. Bacteriol.">
        <title>Complete genome sequence analysis of Leuconostoc kimchii IMSNU 11154.</title>
        <authorList>
            <person name="Oh H.M."/>
            <person name="Cho Y.J."/>
            <person name="Kim B.K."/>
            <person name="Roe J.H."/>
            <person name="Kang S.O."/>
            <person name="Nahm B.H."/>
            <person name="Jeong G."/>
            <person name="Han H.U."/>
            <person name="Chun J."/>
        </authorList>
    </citation>
    <scope>NUCLEOTIDE SEQUENCE [LARGE SCALE GENOMIC DNA]</scope>
    <source>
        <strain evidence="2">IMSNU 11154 / KCTC 2386 / IH25</strain>
    </source>
</reference>
<evidence type="ECO:0000313" key="1">
    <source>
        <dbReference type="EMBL" id="ADG41458.1"/>
    </source>
</evidence>
<gene>
    <name evidence="1" type="ordered locus">LKI_09595</name>
</gene>
<name>D5T4I7_LEUKI</name>
<dbReference type="InterPro" id="IPR008822">
    <property type="entry name" value="Endonuclease_RusA-like"/>
</dbReference>
<organism evidence="1 2">
    <name type="scientific">Leuconostoc kimchii (strain IMSNU 11154 / KCTC 2386 / IH25)</name>
    <dbReference type="NCBI Taxonomy" id="762051"/>
    <lineage>
        <taxon>Bacteria</taxon>
        <taxon>Bacillati</taxon>
        <taxon>Bacillota</taxon>
        <taxon>Bacilli</taxon>
        <taxon>Lactobacillales</taxon>
        <taxon>Lactobacillaceae</taxon>
        <taxon>Leuconostoc</taxon>
    </lineage>
</organism>
<dbReference type="PATRIC" id="fig|762051.18.peg.1928"/>
<dbReference type="HOGENOM" id="CLU_124338_1_0_9"/>
<dbReference type="eggNOG" id="COG4570">
    <property type="taxonomic scope" value="Bacteria"/>
</dbReference>
<dbReference type="Pfam" id="PF05866">
    <property type="entry name" value="RusA"/>
    <property type="match status" value="1"/>
</dbReference>
<dbReference type="InterPro" id="IPR036614">
    <property type="entry name" value="RusA-like_sf"/>
</dbReference>
<protein>
    <submittedName>
        <fullName evidence="1">Prophage Lp1 protein 24</fullName>
    </submittedName>
</protein>
<proteinExistence type="predicted"/>
<dbReference type="KEGG" id="lki:LKI_09595"/>
<accession>D5T4I7</accession>
<dbReference type="RefSeq" id="WP_013104044.1">
    <property type="nucleotide sequence ID" value="NC_014136.1"/>
</dbReference>
<dbReference type="GO" id="GO:0000287">
    <property type="term" value="F:magnesium ion binding"/>
    <property type="evidence" value="ECO:0007669"/>
    <property type="project" value="InterPro"/>
</dbReference>
<evidence type="ECO:0000313" key="2">
    <source>
        <dbReference type="Proteomes" id="UP000002362"/>
    </source>
</evidence>
<dbReference type="STRING" id="762051.LKI_09595"/>